<dbReference type="Gene3D" id="1.10.3210.10">
    <property type="entry name" value="Hypothetical protein af1432"/>
    <property type="match status" value="1"/>
</dbReference>
<evidence type="ECO:0000259" key="1">
    <source>
        <dbReference type="SMART" id="SM00471"/>
    </source>
</evidence>
<proteinExistence type="predicted"/>
<dbReference type="STRING" id="471854.Dfer_3017"/>
<dbReference type="SMART" id="SM00471">
    <property type="entry name" value="HDc"/>
    <property type="match status" value="1"/>
</dbReference>
<sequence>MRSNLQTNTTRIASFVRCLFITFAKKLVLNKRKIINDPVYGFISIASDLLYDLVDHPYFQRLRRIRQLGLADIVYPGALHTRFHHALGAMHLMSQALRALQEKGHMIWEPELEGAQAAILLHDLGHGPFSHVLESVVIPGVHHEAITLAMMKDLNRQMNGRLDIAIQMFEGTYPRRFFHQMVSSQLDMDRMDYLNRDSFYTGVIEGSIGADRLIKMLDISKDQLVVEEKGLLSIENFLHARRLMYWQVYLHKTLLSAQAMLTQIMYRARELAAAGEQLFATPDFKRFLYNRFTLADFDNQPDLLAAFNGLDDNDVWASVKGWRTHPDPVLSTLCEMLLDRKLFKISFFNEPPGEETLAPLREHLNAKGVAETDMQYFLITGETTNWAYAKEQDPIRVKMKSGSLVDIADASDIPTIEALTKIVRKYYVCWGKNVSLRG</sequence>
<dbReference type="Proteomes" id="UP000002011">
    <property type="component" value="Chromosome"/>
</dbReference>
<name>C6W5L4_DYAFD</name>
<evidence type="ECO:0000313" key="2">
    <source>
        <dbReference type="EMBL" id="ACT94232.1"/>
    </source>
</evidence>
<dbReference type="eggNOG" id="COG1078">
    <property type="taxonomic scope" value="Bacteria"/>
</dbReference>
<evidence type="ECO:0000313" key="3">
    <source>
        <dbReference type="Proteomes" id="UP000002011"/>
    </source>
</evidence>
<dbReference type="CDD" id="cd00077">
    <property type="entry name" value="HDc"/>
    <property type="match status" value="1"/>
</dbReference>
<dbReference type="PANTHER" id="PTHR11373">
    <property type="entry name" value="DEOXYNUCLEOSIDE TRIPHOSPHATE TRIPHOSPHOHYDROLASE"/>
    <property type="match status" value="1"/>
</dbReference>
<gene>
    <name evidence="2" type="ordered locus">Dfer_3017</name>
</gene>
<dbReference type="KEGG" id="dfe:Dfer_3017"/>
<feature type="domain" description="HD/PDEase" evidence="1">
    <location>
        <begin position="78"/>
        <end position="203"/>
    </location>
</feature>
<dbReference type="Pfam" id="PF19276">
    <property type="entry name" value="HD_assoc_2"/>
    <property type="match status" value="1"/>
</dbReference>
<organism evidence="2 3">
    <name type="scientific">Dyadobacter fermentans (strain ATCC 700827 / DSM 18053 / CIP 107007 / KCTC 52180 / NS114)</name>
    <dbReference type="NCBI Taxonomy" id="471854"/>
    <lineage>
        <taxon>Bacteria</taxon>
        <taxon>Pseudomonadati</taxon>
        <taxon>Bacteroidota</taxon>
        <taxon>Cytophagia</taxon>
        <taxon>Cytophagales</taxon>
        <taxon>Spirosomataceae</taxon>
        <taxon>Dyadobacter</taxon>
    </lineage>
</organism>
<dbReference type="GO" id="GO:0006203">
    <property type="term" value="P:dGTP catabolic process"/>
    <property type="evidence" value="ECO:0007669"/>
    <property type="project" value="TreeGrafter"/>
</dbReference>
<dbReference type="RefSeq" id="WP_015812481.1">
    <property type="nucleotide sequence ID" value="NC_013037.1"/>
</dbReference>
<dbReference type="InterPro" id="IPR045509">
    <property type="entry name" value="HD_assoc_2"/>
</dbReference>
<dbReference type="EMBL" id="CP001619">
    <property type="protein sequence ID" value="ACT94232.1"/>
    <property type="molecule type" value="Genomic_DNA"/>
</dbReference>
<dbReference type="HOGENOM" id="CLU_026821_0_0_10"/>
<dbReference type="Pfam" id="PF01966">
    <property type="entry name" value="HD"/>
    <property type="match status" value="1"/>
</dbReference>
<dbReference type="InterPro" id="IPR006674">
    <property type="entry name" value="HD_domain"/>
</dbReference>
<dbReference type="AlphaFoldDB" id="C6W5L4"/>
<dbReference type="PANTHER" id="PTHR11373:SF4">
    <property type="entry name" value="DEOXYNUCLEOSIDE TRIPHOSPHATE TRIPHOSPHOHYDROLASE SAMHD1"/>
    <property type="match status" value="1"/>
</dbReference>
<protein>
    <submittedName>
        <fullName evidence="2">Metal dependent phosphohydrolase</fullName>
    </submittedName>
</protein>
<keyword evidence="3" id="KW-1185">Reference proteome</keyword>
<reference evidence="2 3" key="1">
    <citation type="journal article" date="2009" name="Stand. Genomic Sci.">
        <title>Complete genome sequence of Dyadobacter fermentans type strain (NS114).</title>
        <authorList>
            <person name="Lang E."/>
            <person name="Lapidus A."/>
            <person name="Chertkov O."/>
            <person name="Brettin T."/>
            <person name="Detter J.C."/>
            <person name="Han C."/>
            <person name="Copeland A."/>
            <person name="Glavina Del Rio T."/>
            <person name="Nolan M."/>
            <person name="Chen F."/>
            <person name="Lucas S."/>
            <person name="Tice H."/>
            <person name="Cheng J.F."/>
            <person name="Land M."/>
            <person name="Hauser L."/>
            <person name="Chang Y.J."/>
            <person name="Jeffries C.D."/>
            <person name="Kopitz M."/>
            <person name="Bruce D."/>
            <person name="Goodwin L."/>
            <person name="Pitluck S."/>
            <person name="Ovchinnikova G."/>
            <person name="Pati A."/>
            <person name="Ivanova N."/>
            <person name="Mavrommatis K."/>
            <person name="Chen A."/>
            <person name="Palaniappan K."/>
            <person name="Chain P."/>
            <person name="Bristow J."/>
            <person name="Eisen J.A."/>
            <person name="Markowitz V."/>
            <person name="Hugenholtz P."/>
            <person name="Goker M."/>
            <person name="Rohde M."/>
            <person name="Kyrpides N.C."/>
            <person name="Klenk H.P."/>
        </authorList>
    </citation>
    <scope>NUCLEOTIDE SEQUENCE [LARGE SCALE GENOMIC DNA]</scope>
    <source>
        <strain evidence="3">ATCC 700827 / DSM 18053 / CIP 107007 / KCTC 52180 / NS114</strain>
    </source>
</reference>
<dbReference type="GO" id="GO:0008832">
    <property type="term" value="F:dGTPase activity"/>
    <property type="evidence" value="ECO:0007669"/>
    <property type="project" value="TreeGrafter"/>
</dbReference>
<dbReference type="InterPro" id="IPR050135">
    <property type="entry name" value="dGTPase-like"/>
</dbReference>
<accession>C6W5L4</accession>
<dbReference type="InterPro" id="IPR003607">
    <property type="entry name" value="HD/PDEase_dom"/>
</dbReference>
<dbReference type="SUPFAM" id="SSF109604">
    <property type="entry name" value="HD-domain/PDEase-like"/>
    <property type="match status" value="1"/>
</dbReference>
<keyword evidence="2" id="KW-0378">Hydrolase</keyword>